<evidence type="ECO:0000256" key="1">
    <source>
        <dbReference type="SAM" id="SignalP"/>
    </source>
</evidence>
<feature type="domain" description="DUF4124" evidence="2">
    <location>
        <begin position="8"/>
        <end position="56"/>
    </location>
</feature>
<proteinExistence type="predicted"/>
<dbReference type="InterPro" id="IPR013783">
    <property type="entry name" value="Ig-like_fold"/>
</dbReference>
<dbReference type="Proteomes" id="UP000613743">
    <property type="component" value="Unassembled WGS sequence"/>
</dbReference>
<evidence type="ECO:0000313" key="3">
    <source>
        <dbReference type="EMBL" id="GGI82523.1"/>
    </source>
</evidence>
<accession>A0A917JRD3</accession>
<gene>
    <name evidence="3" type="ORF">GCM10009332_19670</name>
</gene>
<comment type="caution">
    <text evidence="3">The sequence shown here is derived from an EMBL/GenBank/DDBJ whole genome shotgun (WGS) entry which is preliminary data.</text>
</comment>
<dbReference type="InterPro" id="IPR025392">
    <property type="entry name" value="DUF4124"/>
</dbReference>
<reference evidence="3" key="2">
    <citation type="submission" date="2020-09" db="EMBL/GenBank/DDBJ databases">
        <authorList>
            <person name="Sun Q."/>
            <person name="Ohkuma M."/>
        </authorList>
    </citation>
    <scope>NUCLEOTIDE SEQUENCE</scope>
    <source>
        <strain evidence="3">JCM 30804</strain>
    </source>
</reference>
<evidence type="ECO:0000259" key="2">
    <source>
        <dbReference type="Pfam" id="PF13511"/>
    </source>
</evidence>
<feature type="chain" id="PRO_5036673734" description="DUF4124 domain-containing protein" evidence="1">
    <location>
        <begin position="19"/>
        <end position="180"/>
    </location>
</feature>
<reference evidence="3" key="1">
    <citation type="journal article" date="2014" name="Int. J. Syst. Evol. Microbiol.">
        <title>Complete genome sequence of Corynebacterium casei LMG S-19264T (=DSM 44701T), isolated from a smear-ripened cheese.</title>
        <authorList>
            <consortium name="US DOE Joint Genome Institute (JGI-PGF)"/>
            <person name="Walter F."/>
            <person name="Albersmeier A."/>
            <person name="Kalinowski J."/>
            <person name="Ruckert C."/>
        </authorList>
    </citation>
    <scope>NUCLEOTIDE SEQUENCE</scope>
    <source>
        <strain evidence="3">JCM 30804</strain>
    </source>
</reference>
<sequence>MRLFLLACLAVVPIIAQATVYRWVDENGKVHYSDKPTSNAEIVTLKENTHNKVTVPKAIDYEKDVTAQEAEVAVDYKLSIISPEQEATIRDNDGNVDIVATTQPKPPKSALYTLYMDGKLVGEAQHNAVFNLKNIDRGTHQFEVKMITQSGKVLASSSPRTVFLHRARVGNVQKAPKAKS</sequence>
<dbReference type="AlphaFoldDB" id="A0A917JRD3"/>
<dbReference type="EMBL" id="BMPZ01000004">
    <property type="protein sequence ID" value="GGI82523.1"/>
    <property type="molecule type" value="Genomic_DNA"/>
</dbReference>
<dbReference type="Gene3D" id="2.60.40.10">
    <property type="entry name" value="Immunoglobulins"/>
    <property type="match status" value="1"/>
</dbReference>
<dbReference type="Pfam" id="PF13511">
    <property type="entry name" value="DUF4124"/>
    <property type="match status" value="1"/>
</dbReference>
<organism evidence="3 4">
    <name type="scientific">Shewanella gelidii</name>
    <dbReference type="NCBI Taxonomy" id="1642821"/>
    <lineage>
        <taxon>Bacteria</taxon>
        <taxon>Pseudomonadati</taxon>
        <taxon>Pseudomonadota</taxon>
        <taxon>Gammaproteobacteria</taxon>
        <taxon>Alteromonadales</taxon>
        <taxon>Shewanellaceae</taxon>
        <taxon>Shewanella</taxon>
    </lineage>
</organism>
<keyword evidence="1" id="KW-0732">Signal</keyword>
<protein>
    <recommendedName>
        <fullName evidence="2">DUF4124 domain-containing protein</fullName>
    </recommendedName>
</protein>
<dbReference type="RefSeq" id="WP_188920363.1">
    <property type="nucleotide sequence ID" value="NZ_BMPZ01000004.1"/>
</dbReference>
<keyword evidence="4" id="KW-1185">Reference proteome</keyword>
<evidence type="ECO:0000313" key="4">
    <source>
        <dbReference type="Proteomes" id="UP000613743"/>
    </source>
</evidence>
<name>A0A917JRD3_9GAMM</name>
<feature type="signal peptide" evidence="1">
    <location>
        <begin position="1"/>
        <end position="18"/>
    </location>
</feature>